<feature type="transmembrane region" description="Helical" evidence="6">
    <location>
        <begin position="233"/>
        <end position="257"/>
    </location>
</feature>
<comment type="subcellular location">
    <subcellularLocation>
        <location evidence="1">Cell membrane</location>
        <topology evidence="1">Multi-pass membrane protein</topology>
    </subcellularLocation>
</comment>
<feature type="transmembrane region" description="Helical" evidence="6">
    <location>
        <begin position="189"/>
        <end position="213"/>
    </location>
</feature>
<dbReference type="PANTHER" id="PTHR30294">
    <property type="entry name" value="MEMBRANE COMPONENT OF ABC TRANSPORTER YHHJ-RELATED"/>
    <property type="match status" value="1"/>
</dbReference>
<dbReference type="InterPro" id="IPR013525">
    <property type="entry name" value="ABC2_TM"/>
</dbReference>
<evidence type="ECO:0000313" key="8">
    <source>
        <dbReference type="EMBL" id="MEI2682410.1"/>
    </source>
</evidence>
<name>A0ABU8DFW9_ERWAP</name>
<evidence type="ECO:0000256" key="6">
    <source>
        <dbReference type="SAM" id="Phobius"/>
    </source>
</evidence>
<feature type="transmembrane region" description="Helical" evidence="6">
    <location>
        <begin position="263"/>
        <end position="285"/>
    </location>
</feature>
<keyword evidence="2" id="KW-1003">Cell membrane</keyword>
<feature type="transmembrane region" description="Helical" evidence="6">
    <location>
        <begin position="351"/>
        <end position="369"/>
    </location>
</feature>
<evidence type="ECO:0000256" key="1">
    <source>
        <dbReference type="ARBA" id="ARBA00004651"/>
    </source>
</evidence>
<keyword evidence="3 6" id="KW-0812">Transmembrane</keyword>
<reference evidence="8 9" key="1">
    <citation type="submission" date="2024-02" db="EMBL/GenBank/DDBJ databases">
        <title>First report Erwinia aphidicola in onion in Chile.</title>
        <authorList>
            <person name="Valenzuela M."/>
            <person name="Pena M."/>
            <person name="Dutta B."/>
        </authorList>
    </citation>
    <scope>NUCLEOTIDE SEQUENCE [LARGE SCALE GENOMIC DNA]</scope>
    <source>
        <strain evidence="8 9">QCJ3A</strain>
    </source>
</reference>
<protein>
    <submittedName>
        <fullName evidence="8">ABC transporter permease</fullName>
    </submittedName>
</protein>
<dbReference type="InterPro" id="IPR051449">
    <property type="entry name" value="ABC-2_transporter_component"/>
</dbReference>
<keyword evidence="9" id="KW-1185">Reference proteome</keyword>
<proteinExistence type="predicted"/>
<dbReference type="Pfam" id="PF12698">
    <property type="entry name" value="ABC2_membrane_3"/>
    <property type="match status" value="1"/>
</dbReference>
<dbReference type="RefSeq" id="WP_048914499.1">
    <property type="nucleotide sequence ID" value="NZ_CAKKMT010000005.1"/>
</dbReference>
<accession>A0ABU8DFW9</accession>
<feature type="transmembrane region" description="Helical" evidence="6">
    <location>
        <begin position="29"/>
        <end position="47"/>
    </location>
</feature>
<comment type="caution">
    <text evidence="8">The sequence shown here is derived from an EMBL/GenBank/DDBJ whole genome shotgun (WGS) entry which is preliminary data.</text>
</comment>
<organism evidence="8 9">
    <name type="scientific">Erwinia aphidicola</name>
    <dbReference type="NCBI Taxonomy" id="68334"/>
    <lineage>
        <taxon>Bacteria</taxon>
        <taxon>Pseudomonadati</taxon>
        <taxon>Pseudomonadota</taxon>
        <taxon>Gammaproteobacteria</taxon>
        <taxon>Enterobacterales</taxon>
        <taxon>Erwiniaceae</taxon>
        <taxon>Erwinia</taxon>
    </lineage>
</organism>
<dbReference type="Proteomes" id="UP001306592">
    <property type="component" value="Unassembled WGS sequence"/>
</dbReference>
<evidence type="ECO:0000313" key="9">
    <source>
        <dbReference type="Proteomes" id="UP001306592"/>
    </source>
</evidence>
<feature type="transmembrane region" description="Helical" evidence="6">
    <location>
        <begin position="292"/>
        <end position="313"/>
    </location>
</feature>
<dbReference type="Gene3D" id="3.40.1710.10">
    <property type="entry name" value="abc type-2 transporter like domain"/>
    <property type="match status" value="1"/>
</dbReference>
<evidence type="ECO:0000256" key="4">
    <source>
        <dbReference type="ARBA" id="ARBA00022989"/>
    </source>
</evidence>
<evidence type="ECO:0000256" key="3">
    <source>
        <dbReference type="ARBA" id="ARBA00022692"/>
    </source>
</evidence>
<evidence type="ECO:0000256" key="5">
    <source>
        <dbReference type="ARBA" id="ARBA00023136"/>
    </source>
</evidence>
<gene>
    <name evidence="8" type="ORF">V8N49_12165</name>
</gene>
<evidence type="ECO:0000256" key="2">
    <source>
        <dbReference type="ARBA" id="ARBA00022475"/>
    </source>
</evidence>
<dbReference type="EMBL" id="JBANEI010000007">
    <property type="protein sequence ID" value="MEI2682410.1"/>
    <property type="molecule type" value="Genomic_DNA"/>
</dbReference>
<keyword evidence="4 6" id="KW-1133">Transmembrane helix</keyword>
<sequence>MVLADVKDGLWAFGHAFSREVRVAWRKPVFHWLGWCFPLLLFALIASDFSEGSLMDLPVAAVDQDHSTLSRTLIRNLNAGSHADVSQDAGGEPQALEKLRQAQAYAVLLIPPFFEADTLAGRQPRVTLYYNALFYGAGFYSTQDFAGLVSTLNAQYQPVLAAATGRAMPALPHATLAYDSLFNASGSYIYYQQFAASIHMVQLFAVTCMIYVLARSRPLIYQRHFAMALLGKLAPYTLCYTVLLVSEIALLVGVFSARVVGNPFYILCVAFFYVMAAQSLGILLFSFTGSAITAYMMMGIMVSIALTFSGTAMPELSMPWPAQLISNLEPLTHALYAMFDLFLRDVPGKPVASVCLLLLVYPLAVALLVRKRLFRRLATPEEMQ</sequence>
<evidence type="ECO:0000259" key="7">
    <source>
        <dbReference type="Pfam" id="PF12698"/>
    </source>
</evidence>
<keyword evidence="5 6" id="KW-0472">Membrane</keyword>
<dbReference type="PANTHER" id="PTHR30294:SF47">
    <property type="entry name" value="INNER MEMBRANE TRANSPORT PERMEASE YHHJ"/>
    <property type="match status" value="1"/>
</dbReference>
<feature type="domain" description="ABC-2 type transporter transmembrane" evidence="7">
    <location>
        <begin position="36"/>
        <end position="368"/>
    </location>
</feature>